<keyword evidence="9" id="KW-1185">Reference proteome</keyword>
<name>A0A8H5QMR5_9HYPO</name>
<dbReference type="InterPro" id="IPR008928">
    <property type="entry name" value="6-hairpin_glycosidase_sf"/>
</dbReference>
<dbReference type="Pfam" id="PF25788">
    <property type="entry name" value="Ig_Rha78A_N"/>
    <property type="match status" value="1"/>
</dbReference>
<feature type="domain" description="Bacterial alpha-L-rhamnosidase N-terminal" evidence="5">
    <location>
        <begin position="166"/>
        <end position="348"/>
    </location>
</feature>
<dbReference type="AlphaFoldDB" id="A0A8H5QMR5"/>
<comment type="caution">
    <text evidence="8">The sequence shown here is derived from an EMBL/GenBank/DDBJ whole genome shotgun (WGS) entry which is preliminary data.</text>
</comment>
<evidence type="ECO:0000259" key="4">
    <source>
        <dbReference type="Pfam" id="PF05592"/>
    </source>
</evidence>
<comment type="catalytic activity">
    <reaction evidence="1">
        <text>Hydrolysis of terminal non-reducing alpha-L-rhamnose residues in alpha-L-rhamnosides.</text>
        <dbReference type="EC" id="3.2.1.40"/>
    </reaction>
</comment>
<dbReference type="GO" id="GO:0030596">
    <property type="term" value="F:alpha-L-rhamnosidase activity"/>
    <property type="evidence" value="ECO:0007669"/>
    <property type="project" value="UniProtKB-EC"/>
</dbReference>
<dbReference type="GeneID" id="59297687"/>
<dbReference type="Gene3D" id="2.60.120.260">
    <property type="entry name" value="Galactose-binding domain-like"/>
    <property type="match status" value="2"/>
</dbReference>
<feature type="domain" description="Alpha-L-rhamnosidase C-terminal" evidence="7">
    <location>
        <begin position="819"/>
        <end position="890"/>
    </location>
</feature>
<accession>A0A8H5QMR5</accession>
<dbReference type="InterPro" id="IPR035398">
    <property type="entry name" value="Bac_rhamnosid_C"/>
</dbReference>
<dbReference type="Pfam" id="PF08531">
    <property type="entry name" value="Bac_rhamnosid_N"/>
    <property type="match status" value="1"/>
</dbReference>
<proteinExistence type="predicted"/>
<protein>
    <recommendedName>
        <fullName evidence="2">alpha-L-rhamnosidase</fullName>
        <ecNumber evidence="2">3.2.1.40</ecNumber>
    </recommendedName>
</protein>
<dbReference type="InterPro" id="IPR013783">
    <property type="entry name" value="Ig-like_fold"/>
</dbReference>
<dbReference type="Proteomes" id="UP000530670">
    <property type="component" value="Unassembled WGS sequence"/>
</dbReference>
<dbReference type="SUPFAM" id="SSF48208">
    <property type="entry name" value="Six-hairpin glycosidases"/>
    <property type="match status" value="1"/>
</dbReference>
<dbReference type="PANTHER" id="PTHR33307">
    <property type="entry name" value="ALPHA-RHAMNOSIDASE (EUROFUNG)"/>
    <property type="match status" value="1"/>
</dbReference>
<organism evidence="8 9">
    <name type="scientific">Fusarium tjaetaba</name>
    <dbReference type="NCBI Taxonomy" id="1567544"/>
    <lineage>
        <taxon>Eukaryota</taxon>
        <taxon>Fungi</taxon>
        <taxon>Dikarya</taxon>
        <taxon>Ascomycota</taxon>
        <taxon>Pezizomycotina</taxon>
        <taxon>Sordariomycetes</taxon>
        <taxon>Hypocreomycetidae</taxon>
        <taxon>Hypocreales</taxon>
        <taxon>Nectriaceae</taxon>
        <taxon>Fusarium</taxon>
        <taxon>Fusarium fujikuroi species complex</taxon>
    </lineage>
</organism>
<sequence length="944" mass="105625">MSLDQDNMMTLKLSKPVFEHHYDGIGISQSKPQISWQFLTSEPLDVPLNWTQKAYDIEVTPHPTPTRPTPQTITYHVESEQSVLVSWPAPALKSRDIATVRVRAYSASDSEPTEWSPAATVKTGLLSPDDWSASFITPASHHGPEAPLQPIRLRKEFTIPDQLTQELSKCRLYITALGVYNIYINGHLASDECMAPGWTSLRHRLAYRTLDVGQYLNLGPFARNMIAAEVVEGWFAGTLGFRGGTRFNYGGKELSLLAQLEITHDPNEQPWKVVTDDSWECTPSPIVSSELYNGETYDRRLQCDGWNRIASDGPKARREFVSYPTKVLGRKPTERLVESEVPPVRVKQTIRPSHVFKCTNRKTIIDFGQNLVGKLHIKSLELPPGTTLTLKHAEVMEHGQLGSRPLNHVKCTDTIISSGKPLKNWTPKFTFHGFRYVQVEVFDANSQPLDTVSLLHLGTDDTNVEALVMHSDMKRRGHFQCSNRSINKLHENVVWSMKGNFLSIPTDCPQRDERLGWTGDIQIFAPTASFLYDTTVVLSGWLDELAAEQLLEPDRDGVPGLALWHDATVLVPWSLYTTISDMNLLEKQFESMRAWLERGVDREGGDGLWNPDRWQFGDWLDPTAAPDQPGYSRTDSVMVADAYLVHVTSVFAEVCRLLNKLDLADKYDAEMLRLRSLFQDRYITPAGNLMANTQTGIALAICFSLYRNGEKESREVTTAAKALSRLVRAAQFKIGTGFAGTPLITHALTQTGQPQLAYRMLCEKPCPSWMYPVTMGATTVWERWNSMLPDGSINPGRMTSFNHYALGAVADWLHGTVGGIAPMASSPGWKVFRVKPIPGGNVTWAETSFDGPYGRIECKWTWMPDTGLFRMTLLVPPNSSAVVTLPSELSDDPAQTNNDAQIMGNSVGSGLHTFECHHMAGEWPPKPILMPNMLWQPEDEDLAC</sequence>
<feature type="domain" description="Alpha-L-rhamnosidase concanavalin-like" evidence="4">
    <location>
        <begin position="359"/>
        <end position="447"/>
    </location>
</feature>
<evidence type="ECO:0000313" key="8">
    <source>
        <dbReference type="EMBL" id="KAF5618072.1"/>
    </source>
</evidence>
<evidence type="ECO:0000259" key="6">
    <source>
        <dbReference type="Pfam" id="PF17389"/>
    </source>
</evidence>
<evidence type="ECO:0000256" key="2">
    <source>
        <dbReference type="ARBA" id="ARBA00012652"/>
    </source>
</evidence>
<dbReference type="InterPro" id="IPR012341">
    <property type="entry name" value="6hp_glycosidase-like_sf"/>
</dbReference>
<dbReference type="InterPro" id="IPR035396">
    <property type="entry name" value="Bac_rhamnosid6H"/>
</dbReference>
<evidence type="ECO:0000256" key="3">
    <source>
        <dbReference type="ARBA" id="ARBA00022801"/>
    </source>
</evidence>
<dbReference type="PANTHER" id="PTHR33307:SF6">
    <property type="entry name" value="ALPHA-RHAMNOSIDASE (EUROFUNG)-RELATED"/>
    <property type="match status" value="1"/>
</dbReference>
<dbReference type="RefSeq" id="XP_037200563.1">
    <property type="nucleotide sequence ID" value="XM_037345417.1"/>
</dbReference>
<keyword evidence="3" id="KW-0378">Hydrolase</keyword>
<dbReference type="InterPro" id="IPR008902">
    <property type="entry name" value="Rhamnosid_concanavalin"/>
</dbReference>
<dbReference type="Pfam" id="PF17389">
    <property type="entry name" value="Bac_rhamnosid6H"/>
    <property type="match status" value="1"/>
</dbReference>
<dbReference type="GO" id="GO:0005975">
    <property type="term" value="P:carbohydrate metabolic process"/>
    <property type="evidence" value="ECO:0007669"/>
    <property type="project" value="InterPro"/>
</dbReference>
<evidence type="ECO:0000256" key="1">
    <source>
        <dbReference type="ARBA" id="ARBA00001445"/>
    </source>
</evidence>
<dbReference type="OrthoDB" id="10036721at2759"/>
<dbReference type="EMBL" id="JAAQRI010000333">
    <property type="protein sequence ID" value="KAF5618072.1"/>
    <property type="molecule type" value="Genomic_DNA"/>
</dbReference>
<reference evidence="8 9" key="1">
    <citation type="submission" date="2020-05" db="EMBL/GenBank/DDBJ databases">
        <title>Identification and distribution of gene clusters putatively required for synthesis of sphingolipid metabolism inhibitors in phylogenetically diverse species of the filamentous fungus Fusarium.</title>
        <authorList>
            <person name="Kim H.-S."/>
            <person name="Busman M."/>
            <person name="Brown D.W."/>
            <person name="Divon H."/>
            <person name="Uhlig S."/>
            <person name="Proctor R.H."/>
        </authorList>
    </citation>
    <scope>NUCLEOTIDE SEQUENCE [LARGE SCALE GENOMIC DNA]</scope>
    <source>
        <strain evidence="8 9">NRRL 66243</strain>
    </source>
</reference>
<evidence type="ECO:0000259" key="7">
    <source>
        <dbReference type="Pfam" id="PF17390"/>
    </source>
</evidence>
<evidence type="ECO:0000259" key="5">
    <source>
        <dbReference type="Pfam" id="PF08531"/>
    </source>
</evidence>
<dbReference type="EC" id="3.2.1.40" evidence="2"/>
<feature type="domain" description="Alpha-L-rhamnosidase six-hairpin glycosidase" evidence="6">
    <location>
        <begin position="475"/>
        <end position="817"/>
    </location>
</feature>
<evidence type="ECO:0000313" key="9">
    <source>
        <dbReference type="Proteomes" id="UP000530670"/>
    </source>
</evidence>
<dbReference type="Gene3D" id="1.50.10.10">
    <property type="match status" value="1"/>
</dbReference>
<dbReference type="Gene3D" id="2.60.40.10">
    <property type="entry name" value="Immunoglobulins"/>
    <property type="match status" value="1"/>
</dbReference>
<dbReference type="InterPro" id="IPR013737">
    <property type="entry name" value="Bac_rhamnosid_N"/>
</dbReference>
<gene>
    <name evidence="8" type="ORF">FTJAE_12378</name>
</gene>
<dbReference type="Pfam" id="PF05592">
    <property type="entry name" value="Bac_rhamnosid"/>
    <property type="match status" value="1"/>
</dbReference>
<dbReference type="Pfam" id="PF17390">
    <property type="entry name" value="Bac_rhamnosid_C"/>
    <property type="match status" value="1"/>
</dbReference>
<dbReference type="Gene3D" id="2.60.420.10">
    <property type="entry name" value="Maltose phosphorylase, domain 3"/>
    <property type="match status" value="1"/>
</dbReference>
<dbReference type="InterPro" id="IPR016007">
    <property type="entry name" value="Alpha_rhamnosid"/>
</dbReference>